<dbReference type="CDD" id="cd07384">
    <property type="entry name" value="MPP_Cdc1_like"/>
    <property type="match status" value="1"/>
</dbReference>
<accession>A0A438H3P4</accession>
<proteinExistence type="predicted"/>
<evidence type="ECO:0000256" key="3">
    <source>
        <dbReference type="ARBA" id="ARBA00022989"/>
    </source>
</evidence>
<feature type="domain" description="Calcineurin-like phosphoesterase" evidence="6">
    <location>
        <begin position="65"/>
        <end position="184"/>
    </location>
</feature>
<dbReference type="AlphaFoldDB" id="A0A438H3P4"/>
<keyword evidence="3 5" id="KW-1133">Transmembrane helix</keyword>
<dbReference type="Proteomes" id="UP000288805">
    <property type="component" value="Unassembled WGS sequence"/>
</dbReference>
<evidence type="ECO:0000256" key="4">
    <source>
        <dbReference type="ARBA" id="ARBA00023136"/>
    </source>
</evidence>
<evidence type="ECO:0000313" key="7">
    <source>
        <dbReference type="EMBL" id="RVW78891.1"/>
    </source>
</evidence>
<keyword evidence="4 5" id="KW-0472">Membrane</keyword>
<dbReference type="GO" id="GO:0016020">
    <property type="term" value="C:membrane"/>
    <property type="evidence" value="ECO:0007669"/>
    <property type="project" value="UniProtKB-SubCell"/>
</dbReference>
<dbReference type="Gene3D" id="3.60.21.10">
    <property type="match status" value="1"/>
</dbReference>
<sequence>MNQMMFWQKNVESDNVALHPVGGEPSLRRDVDILGAIYMVLFMASSSPIHVLILLEAQHPGNYVKIAVVADPQLMDKTSLGLPPKSLALEISQFYTDLFMRRAFLASILPLKPDAILFLGDYFDGGPSLSDEEWKESSSRFKHIFDLKTQGKRNIQVYHLSGNHDIGYASVLSHKPECWFRVWCMGVCSFEGKKLQLEWWRPEAGCFREGAYAKEFWVRLIRLPLHLWGKDFFTRVGDARGGFVAVDMDTTERRHLQWARILVISNRRRVPGILHVVVESSVFVLESWWEIPPWVLVVISTEGCRVMEVRDDCEGRPRTEWSVGIEVWKRAKRLELPKNRLCIAQVSVGTPFSAYSRDLGAGGQVEGMVFRPLFWLKWGWWAKQYQGLFLLQAGRWEALSALGALGWTPELAILDCIPHREVADMINDWFSSFKAILRVVRRYEQEFGIRNYRFTVGKVEFVVVDAQTLDGHSQGSLTSASWDFIKNVSMDVNLNPRVLLTHIPLYRPDWTTCGPYRYSPVINQRVFRAIHDQEIVLMVDPIRQVLILSGHDHDQCTVTHMSKHGPVMEHTVGTISWQQGNLYPSFMLLSASNDTIQNDSSLQDAISTQLCFLPMQTHIYIWYLFQFVLTLLALLLWPTNGLGSWRHCRVFMEYTRSLISSNILRSGAKEKNEDENCEYEMIWDAEGSMHLVKKTSKAPLTRSSERGLSESLCSPNKTCVENSRLKMVQAVITRGNAVMRSTAKRQISQETELSTAVDMNMDVELDMMAKLPPRASKSRTKKVIRRLMRTLRMLTVIAAVNVPLYMMLLFKDWTEQ</sequence>
<comment type="subcellular location">
    <subcellularLocation>
        <location evidence="1">Membrane</location>
        <topology evidence="1">Multi-pass membrane protein</topology>
    </subcellularLocation>
</comment>
<evidence type="ECO:0000313" key="8">
    <source>
        <dbReference type="Proteomes" id="UP000288805"/>
    </source>
</evidence>
<feature type="transmembrane region" description="Helical" evidence="5">
    <location>
        <begin position="619"/>
        <end position="637"/>
    </location>
</feature>
<evidence type="ECO:0000259" key="6">
    <source>
        <dbReference type="Pfam" id="PF00149"/>
    </source>
</evidence>
<dbReference type="PANTHER" id="PTHR13315">
    <property type="entry name" value="METALLO PHOSPHOESTERASE RELATED"/>
    <property type="match status" value="1"/>
</dbReference>
<dbReference type="InterPro" id="IPR029052">
    <property type="entry name" value="Metallo-depent_PP-like"/>
</dbReference>
<evidence type="ECO:0000256" key="2">
    <source>
        <dbReference type="ARBA" id="ARBA00022692"/>
    </source>
</evidence>
<organism evidence="7 8">
    <name type="scientific">Vitis vinifera</name>
    <name type="common">Grape</name>
    <dbReference type="NCBI Taxonomy" id="29760"/>
    <lineage>
        <taxon>Eukaryota</taxon>
        <taxon>Viridiplantae</taxon>
        <taxon>Streptophyta</taxon>
        <taxon>Embryophyta</taxon>
        <taxon>Tracheophyta</taxon>
        <taxon>Spermatophyta</taxon>
        <taxon>Magnoliopsida</taxon>
        <taxon>eudicotyledons</taxon>
        <taxon>Gunneridae</taxon>
        <taxon>Pentapetalae</taxon>
        <taxon>rosids</taxon>
        <taxon>Vitales</taxon>
        <taxon>Vitaceae</taxon>
        <taxon>Viteae</taxon>
        <taxon>Vitis</taxon>
    </lineage>
</organism>
<evidence type="ECO:0000256" key="1">
    <source>
        <dbReference type="ARBA" id="ARBA00004141"/>
    </source>
</evidence>
<dbReference type="GO" id="GO:0006506">
    <property type="term" value="P:GPI anchor biosynthetic process"/>
    <property type="evidence" value="ECO:0007669"/>
    <property type="project" value="InterPro"/>
</dbReference>
<evidence type="ECO:0000256" key="5">
    <source>
        <dbReference type="SAM" id="Phobius"/>
    </source>
</evidence>
<keyword evidence="2 5" id="KW-0812">Transmembrane</keyword>
<dbReference type="PANTHER" id="PTHR13315:SF4">
    <property type="entry name" value="METALLOPHOSPHOESTERASE, ISOFORM E"/>
    <property type="match status" value="1"/>
</dbReference>
<dbReference type="SUPFAM" id="SSF56300">
    <property type="entry name" value="Metallo-dependent phosphatases"/>
    <property type="match status" value="1"/>
</dbReference>
<dbReference type="GO" id="GO:0016787">
    <property type="term" value="F:hydrolase activity"/>
    <property type="evidence" value="ECO:0007669"/>
    <property type="project" value="InterPro"/>
</dbReference>
<reference evidence="7 8" key="1">
    <citation type="journal article" date="2018" name="PLoS Genet.">
        <title>Population sequencing reveals clonal diversity and ancestral inbreeding in the grapevine cultivar Chardonnay.</title>
        <authorList>
            <person name="Roach M.J."/>
            <person name="Johnson D.L."/>
            <person name="Bohlmann J."/>
            <person name="van Vuuren H.J."/>
            <person name="Jones S.J."/>
            <person name="Pretorius I.S."/>
            <person name="Schmidt S.A."/>
            <person name="Borneman A.R."/>
        </authorList>
    </citation>
    <scope>NUCLEOTIDE SEQUENCE [LARGE SCALE GENOMIC DNA]</scope>
    <source>
        <strain evidence="8">cv. Chardonnay</strain>
        <tissue evidence="7">Leaf</tissue>
    </source>
</reference>
<dbReference type="EMBL" id="QGNW01000289">
    <property type="protein sequence ID" value="RVW78891.1"/>
    <property type="molecule type" value="Genomic_DNA"/>
</dbReference>
<comment type="caution">
    <text evidence="7">The sequence shown here is derived from an EMBL/GenBank/DDBJ whole genome shotgun (WGS) entry which is preliminary data.</text>
</comment>
<feature type="transmembrane region" description="Helical" evidence="5">
    <location>
        <begin position="791"/>
        <end position="810"/>
    </location>
</feature>
<feature type="transmembrane region" description="Helical" evidence="5">
    <location>
        <begin position="33"/>
        <end position="55"/>
    </location>
</feature>
<dbReference type="InterPro" id="IPR033308">
    <property type="entry name" value="PGAP5/Cdc1/Ted1"/>
</dbReference>
<dbReference type="Pfam" id="PF00149">
    <property type="entry name" value="Metallophos"/>
    <property type="match status" value="1"/>
</dbReference>
<dbReference type="InterPro" id="IPR004843">
    <property type="entry name" value="Calcineurin-like_PHP"/>
</dbReference>
<name>A0A438H3P4_VITVI</name>
<protein>
    <submittedName>
        <fullName evidence="7">Uncharacterized protein C630.12</fullName>
    </submittedName>
</protein>
<gene>
    <name evidence="7" type="primary">SPAC630.12_0</name>
    <name evidence="7" type="ORF">CK203_043192</name>
</gene>